<protein>
    <recommendedName>
        <fullName evidence="3">Nucleotidyltransferase family protein</fullName>
    </recommendedName>
</protein>
<dbReference type="Pfam" id="PF06042">
    <property type="entry name" value="NTP_transf_6"/>
    <property type="match status" value="1"/>
</dbReference>
<evidence type="ECO:0000313" key="2">
    <source>
        <dbReference type="Proteomes" id="UP000289184"/>
    </source>
</evidence>
<organism evidence="1 2">
    <name type="scientific">Achromobacter agilis</name>
    <dbReference type="NCBI Taxonomy" id="1353888"/>
    <lineage>
        <taxon>Bacteria</taxon>
        <taxon>Pseudomonadati</taxon>
        <taxon>Pseudomonadota</taxon>
        <taxon>Betaproteobacteria</taxon>
        <taxon>Burkholderiales</taxon>
        <taxon>Alcaligenaceae</taxon>
        <taxon>Achromobacter</taxon>
    </lineage>
</organism>
<dbReference type="PANTHER" id="PTHR39166">
    <property type="entry name" value="BLL1166 PROTEIN"/>
    <property type="match status" value="1"/>
</dbReference>
<proteinExistence type="predicted"/>
<dbReference type="PANTHER" id="PTHR39166:SF1">
    <property type="entry name" value="BLL1166 PROTEIN"/>
    <property type="match status" value="1"/>
</dbReference>
<dbReference type="EMBL" id="UFQB01000012">
    <property type="protein sequence ID" value="SSW67528.1"/>
    <property type="molecule type" value="Genomic_DNA"/>
</dbReference>
<evidence type="ECO:0000313" key="1">
    <source>
        <dbReference type="EMBL" id="SSW67528.1"/>
    </source>
</evidence>
<accession>A0A446CI83</accession>
<sequence length="257" mass="28918">MTKIRFINSNGWRELASLGCQFAVVLPKYEKCEGRHSARSGRPMIPDMLFPHINQPEIPVSGEMMANVRAGYEQRLCDLVESSEQLMAALRAVRCLGLPSWCIGAGAIRSLVWDNLHGFQVPSNVDDVDVAYFDAEAPLALDAELQERLHLLLPSLTWEVTNQARVHEWFAEALGQVISPLTSLDDGLATWPEFATCVGIYLDGDESLKVIAPYGLNDLFELRVRHNSRRASVSTFMHRVNSKRFSHRWPRLSICTP</sequence>
<evidence type="ECO:0008006" key="3">
    <source>
        <dbReference type="Google" id="ProtNLM"/>
    </source>
</evidence>
<dbReference type="RefSeq" id="WP_341867916.1">
    <property type="nucleotide sequence ID" value="NZ_UFQB01000012.1"/>
</dbReference>
<dbReference type="AlphaFoldDB" id="A0A446CI83"/>
<dbReference type="InterPro" id="IPR009267">
    <property type="entry name" value="NTP_transf_6"/>
</dbReference>
<reference evidence="1 2" key="1">
    <citation type="submission" date="2018-07" db="EMBL/GenBank/DDBJ databases">
        <authorList>
            <person name="Peeters C."/>
        </authorList>
    </citation>
    <scope>NUCLEOTIDE SEQUENCE [LARGE SCALE GENOMIC DNA]</scope>
    <source>
        <strain evidence="1 2">LMG 3411</strain>
    </source>
</reference>
<keyword evidence="2" id="KW-1185">Reference proteome</keyword>
<dbReference type="Proteomes" id="UP000289184">
    <property type="component" value="Unassembled WGS sequence"/>
</dbReference>
<gene>
    <name evidence="1" type="ORF">AGI3411_03191</name>
</gene>
<name>A0A446CI83_9BURK</name>